<gene>
    <name evidence="1" type="ORF">WKI67_40945</name>
</gene>
<reference evidence="1" key="1">
    <citation type="submission" date="2024-03" db="EMBL/GenBank/DDBJ databases">
        <title>Novel Streptomyces species of biotechnological and ecological value are a feature of Machair soil.</title>
        <authorList>
            <person name="Prole J.R."/>
            <person name="Goodfellow M."/>
            <person name="Allenby N."/>
            <person name="Ward A.C."/>
        </authorList>
    </citation>
    <scope>NUCLEOTIDE SEQUENCE</scope>
    <source>
        <strain evidence="1">MS2.AVA.5</strain>
    </source>
</reference>
<accession>A0ACC6Q7Z7</accession>
<organism evidence="1 2">
    <name type="scientific">Streptomyces achmelvichensis</name>
    <dbReference type="NCBI Taxonomy" id="3134111"/>
    <lineage>
        <taxon>Bacteria</taxon>
        <taxon>Bacillati</taxon>
        <taxon>Actinomycetota</taxon>
        <taxon>Actinomycetes</taxon>
        <taxon>Kitasatosporales</taxon>
        <taxon>Streptomycetaceae</taxon>
        <taxon>Streptomyces</taxon>
    </lineage>
</organism>
<evidence type="ECO:0000313" key="2">
    <source>
        <dbReference type="Proteomes" id="UP001377168"/>
    </source>
</evidence>
<proteinExistence type="predicted"/>
<protein>
    <submittedName>
        <fullName evidence="1">MFS transporter</fullName>
    </submittedName>
</protein>
<dbReference type="EMBL" id="JBBKAJ010000022">
    <property type="protein sequence ID" value="MEJ8639720.1"/>
    <property type="molecule type" value="Genomic_DNA"/>
</dbReference>
<comment type="caution">
    <text evidence="1">The sequence shown here is derived from an EMBL/GenBank/DDBJ whole genome shotgun (WGS) entry which is preliminary data.</text>
</comment>
<evidence type="ECO:0000313" key="1">
    <source>
        <dbReference type="EMBL" id="MEJ8639720.1"/>
    </source>
</evidence>
<dbReference type="Proteomes" id="UP001377168">
    <property type="component" value="Unassembled WGS sequence"/>
</dbReference>
<name>A0ACC6Q7Z7_9ACTN</name>
<keyword evidence="2" id="KW-1185">Reference proteome</keyword>
<sequence>MTTVAGSEPGTVTTRVPARLDRLPWSRFHWRIVIGLGTVWVLDGLEVTIVGAVASRMTEPGSGIDVTSADIGTGAAIYVAGACLGALLFGRLTDRFGRKKLFMVTLGIYILATVATAFSMDAWYFFLARFITGMGIGGEYAAINSAIDELIPARNRGQVDLAINGSYWVGAAIGSLAALAFLSTTLFEADLGWRLAFAIGGVLGFAIMLVRRSVPESPRWLFIHGREEEAERIVDRIEAEVREETGQELPEPGEAITIRQRDDIPFTEIARVALHRYPRRAVLGLALFVGQAFLYNAIVFDLGTLLNGFFGIESGEVPYFMAMFAIANFLGPLLLGRLFDTVGRKPMITATYVGSAIVAALLAGLLLSGSLTAWWFFLLVSVTFFIASAGASSAYLTVSEVFPMETRALSISLFFAVGTAVGGITGPMLFGQFIHSGNADLVALGFFIGAGAMLLGGLAEIAFGVRAEQQSLENIARPLTAEEAEADWHNEPSPQAIRDRARSPEVRRAAREREQRIADRSARRREHDRAGARRYRPGPGSGSAFPSPGMVGTASTASRYAAAADHALDDEIEQMSQALATRGPTRRNDLERAVGGRTWGPGRFDRALRQAVRESRAKSLPDDAFAAPDRPAEPGSEGRQSDNDRHQRGDG</sequence>